<evidence type="ECO:0000313" key="1">
    <source>
        <dbReference type="EMBL" id="MBB5660779.1"/>
    </source>
</evidence>
<dbReference type="InterPro" id="IPR023393">
    <property type="entry name" value="START-like_dom_sf"/>
</dbReference>
<accession>A0A7W9A3K4</accession>
<dbReference type="AlphaFoldDB" id="A0A7W9A3K4"/>
<evidence type="ECO:0000313" key="2">
    <source>
        <dbReference type="Proteomes" id="UP000548978"/>
    </source>
</evidence>
<dbReference type="Proteomes" id="UP000548978">
    <property type="component" value="Unassembled WGS sequence"/>
</dbReference>
<dbReference type="SUPFAM" id="SSF55961">
    <property type="entry name" value="Bet v1-like"/>
    <property type="match status" value="1"/>
</dbReference>
<dbReference type="CDD" id="cd07822">
    <property type="entry name" value="SRPBCC_4"/>
    <property type="match status" value="1"/>
</dbReference>
<keyword evidence="2" id="KW-1185">Reference proteome</keyword>
<comment type="caution">
    <text evidence="1">The sequence shown here is derived from an EMBL/GenBank/DDBJ whole genome shotgun (WGS) entry which is preliminary data.</text>
</comment>
<sequence>MDTRIEKRVGIQATPDRLWDVLIDFPGWSRWNRYETEVEGQLAFGAPIRMTETWPGMASRPVDGRINEWQPLAQLVWVEKRGWLFSTVRYFEIEELDKESCILATGMMFQGLRAELFMDKHRRVIRDALGDICDRLKVVAEQG</sequence>
<dbReference type="RefSeq" id="WP_123288031.1">
    <property type="nucleotide sequence ID" value="NZ_JACIJB010000005.1"/>
</dbReference>
<dbReference type="EMBL" id="JACIJB010000005">
    <property type="protein sequence ID" value="MBB5660779.1"/>
    <property type="molecule type" value="Genomic_DNA"/>
</dbReference>
<dbReference type="InterPro" id="IPR019587">
    <property type="entry name" value="Polyketide_cyclase/dehydratase"/>
</dbReference>
<dbReference type="Gene3D" id="3.30.530.20">
    <property type="match status" value="1"/>
</dbReference>
<proteinExistence type="predicted"/>
<reference evidence="1 2" key="1">
    <citation type="submission" date="2020-08" db="EMBL/GenBank/DDBJ databases">
        <title>Genomic Encyclopedia of Type Strains, Phase IV (KMG-IV): sequencing the most valuable type-strain genomes for metagenomic binning, comparative biology and taxonomic classification.</title>
        <authorList>
            <person name="Goeker M."/>
        </authorList>
    </citation>
    <scope>NUCLEOTIDE SEQUENCE [LARGE SCALE GENOMIC DNA]</scope>
    <source>
        <strain evidence="1 2">DSM 24448</strain>
    </source>
</reference>
<gene>
    <name evidence="1" type="ORF">FHS65_001530</name>
</gene>
<name>A0A7W9A3K4_9CAUL</name>
<evidence type="ECO:0008006" key="3">
    <source>
        <dbReference type="Google" id="ProtNLM"/>
    </source>
</evidence>
<dbReference type="Pfam" id="PF10604">
    <property type="entry name" value="Polyketide_cyc2"/>
    <property type="match status" value="1"/>
</dbReference>
<organism evidence="1 2">
    <name type="scientific">Brevundimonas halotolerans</name>
    <dbReference type="NCBI Taxonomy" id="69670"/>
    <lineage>
        <taxon>Bacteria</taxon>
        <taxon>Pseudomonadati</taxon>
        <taxon>Pseudomonadota</taxon>
        <taxon>Alphaproteobacteria</taxon>
        <taxon>Caulobacterales</taxon>
        <taxon>Caulobacteraceae</taxon>
        <taxon>Brevundimonas</taxon>
    </lineage>
</organism>
<protein>
    <recommendedName>
        <fullName evidence="3">SRPBCC domain-containing protein</fullName>
    </recommendedName>
</protein>
<dbReference type="OrthoDB" id="7566055at2"/>